<evidence type="ECO:0000256" key="1">
    <source>
        <dbReference type="ARBA" id="ARBA00004370"/>
    </source>
</evidence>
<accession>A0A835EKE4</accession>
<evidence type="ECO:0000256" key="12">
    <source>
        <dbReference type="RuleBase" id="RU000461"/>
    </source>
</evidence>
<dbReference type="GO" id="GO:0004497">
    <property type="term" value="F:monooxygenase activity"/>
    <property type="evidence" value="ECO:0007669"/>
    <property type="project" value="UniProtKB-KW"/>
</dbReference>
<dbReference type="GO" id="GO:0016020">
    <property type="term" value="C:membrane"/>
    <property type="evidence" value="ECO:0007669"/>
    <property type="project" value="UniProtKB-SubCell"/>
</dbReference>
<evidence type="ECO:0000256" key="5">
    <source>
        <dbReference type="ARBA" id="ARBA00022723"/>
    </source>
</evidence>
<evidence type="ECO:0000256" key="2">
    <source>
        <dbReference type="ARBA" id="ARBA00010617"/>
    </source>
</evidence>
<comment type="subcellular location">
    <subcellularLocation>
        <location evidence="1">Membrane</location>
    </subcellularLocation>
</comment>
<evidence type="ECO:0000256" key="4">
    <source>
        <dbReference type="ARBA" id="ARBA00022692"/>
    </source>
</evidence>
<dbReference type="Gene3D" id="1.10.630.10">
    <property type="entry name" value="Cytochrome P450"/>
    <property type="match status" value="1"/>
</dbReference>
<evidence type="ECO:0000313" key="13">
    <source>
        <dbReference type="EMBL" id="KAF8696973.1"/>
    </source>
</evidence>
<dbReference type="EMBL" id="JACEFO010001880">
    <property type="protein sequence ID" value="KAF8696973.1"/>
    <property type="molecule type" value="Genomic_DNA"/>
</dbReference>
<dbReference type="GO" id="GO:0005506">
    <property type="term" value="F:iron ion binding"/>
    <property type="evidence" value="ECO:0007669"/>
    <property type="project" value="InterPro"/>
</dbReference>
<dbReference type="Proteomes" id="UP000636709">
    <property type="component" value="Unassembled WGS sequence"/>
</dbReference>
<proteinExistence type="inferred from homology"/>
<dbReference type="PANTHER" id="PTHR24282">
    <property type="entry name" value="CYTOCHROME P450 FAMILY MEMBER"/>
    <property type="match status" value="1"/>
</dbReference>
<evidence type="ECO:0000256" key="9">
    <source>
        <dbReference type="ARBA" id="ARBA00023033"/>
    </source>
</evidence>
<dbReference type="InterPro" id="IPR002401">
    <property type="entry name" value="Cyt_P450_E_grp-I"/>
</dbReference>
<dbReference type="GO" id="GO:0006629">
    <property type="term" value="P:lipid metabolic process"/>
    <property type="evidence" value="ECO:0007669"/>
    <property type="project" value="UniProtKB-ARBA"/>
</dbReference>
<keyword evidence="9 12" id="KW-0503">Monooxygenase</keyword>
<reference evidence="13" key="1">
    <citation type="submission" date="2020-07" db="EMBL/GenBank/DDBJ databases">
        <title>Genome sequence and genetic diversity analysis of an under-domesticated orphan crop, white fonio (Digitaria exilis).</title>
        <authorList>
            <person name="Bennetzen J.L."/>
            <person name="Chen S."/>
            <person name="Ma X."/>
            <person name="Wang X."/>
            <person name="Yssel A.E.J."/>
            <person name="Chaluvadi S.R."/>
            <person name="Johnson M."/>
            <person name="Gangashetty P."/>
            <person name="Hamidou F."/>
            <person name="Sanogo M.D."/>
            <person name="Zwaenepoel A."/>
            <person name="Wallace J."/>
            <person name="Van De Peer Y."/>
            <person name="Van Deynze A."/>
        </authorList>
    </citation>
    <scope>NUCLEOTIDE SEQUENCE</scope>
    <source>
        <tissue evidence="13">Leaves</tissue>
    </source>
</reference>
<dbReference type="OrthoDB" id="1470350at2759"/>
<dbReference type="AlphaFoldDB" id="A0A835EKE4"/>
<dbReference type="PROSITE" id="PS00086">
    <property type="entry name" value="CYTOCHROME_P450"/>
    <property type="match status" value="1"/>
</dbReference>
<dbReference type="InterPro" id="IPR050665">
    <property type="entry name" value="Cytochrome_P450_Monooxygen"/>
</dbReference>
<keyword evidence="8 11" id="KW-0408">Iron</keyword>
<keyword evidence="10" id="KW-0472">Membrane</keyword>
<feature type="binding site" description="axial binding residue" evidence="11">
    <location>
        <position position="206"/>
    </location>
    <ligand>
        <name>heme</name>
        <dbReference type="ChEBI" id="CHEBI:30413"/>
    </ligand>
    <ligandPart>
        <name>Fe</name>
        <dbReference type="ChEBI" id="CHEBI:18248"/>
    </ligandPart>
</feature>
<dbReference type="GO" id="GO:0016705">
    <property type="term" value="F:oxidoreductase activity, acting on paired donors, with incorporation or reduction of molecular oxygen"/>
    <property type="evidence" value="ECO:0007669"/>
    <property type="project" value="InterPro"/>
</dbReference>
<sequence length="258" mass="29331">MREIDREIRKILREIIGKREKAIKNGETDNDDLLGLLLESNMRQSNGNAKLGLSTEDVIEECKLFYFAGMETTSVLLTWTLILLSMHPEWQERAREEVLSHFGRAKPDFDSLSRLKTVTMILYEVLRLYPPATFLNRRTYKDMELGGIKYPAGVNLLLPLLFIHHDPDIWGKDASEFNPARFADGISNATKHQGAFFPFGGGPRICIGQNFALLEAKMALCAILQRFSFELSPSYTHAPYTVITLHPQHGAPIRLKKL</sequence>
<evidence type="ECO:0000256" key="7">
    <source>
        <dbReference type="ARBA" id="ARBA00023002"/>
    </source>
</evidence>
<dbReference type="PRINTS" id="PR00463">
    <property type="entry name" value="EP450I"/>
</dbReference>
<dbReference type="InterPro" id="IPR001128">
    <property type="entry name" value="Cyt_P450"/>
</dbReference>
<gene>
    <name evidence="13" type="ORF">HU200_036618</name>
</gene>
<evidence type="ECO:0000256" key="6">
    <source>
        <dbReference type="ARBA" id="ARBA00022989"/>
    </source>
</evidence>
<keyword evidence="5 11" id="KW-0479">Metal-binding</keyword>
<dbReference type="GO" id="GO:0020037">
    <property type="term" value="F:heme binding"/>
    <property type="evidence" value="ECO:0007669"/>
    <property type="project" value="InterPro"/>
</dbReference>
<evidence type="ECO:0000313" key="14">
    <source>
        <dbReference type="Proteomes" id="UP000636709"/>
    </source>
</evidence>
<keyword evidence="4" id="KW-0812">Transmembrane</keyword>
<organism evidence="13 14">
    <name type="scientific">Digitaria exilis</name>
    <dbReference type="NCBI Taxonomy" id="1010633"/>
    <lineage>
        <taxon>Eukaryota</taxon>
        <taxon>Viridiplantae</taxon>
        <taxon>Streptophyta</taxon>
        <taxon>Embryophyta</taxon>
        <taxon>Tracheophyta</taxon>
        <taxon>Spermatophyta</taxon>
        <taxon>Magnoliopsida</taxon>
        <taxon>Liliopsida</taxon>
        <taxon>Poales</taxon>
        <taxon>Poaceae</taxon>
        <taxon>PACMAD clade</taxon>
        <taxon>Panicoideae</taxon>
        <taxon>Panicodae</taxon>
        <taxon>Paniceae</taxon>
        <taxon>Anthephorinae</taxon>
        <taxon>Digitaria</taxon>
    </lineage>
</organism>
<keyword evidence="3 11" id="KW-0349">Heme</keyword>
<keyword evidence="14" id="KW-1185">Reference proteome</keyword>
<evidence type="ECO:0000256" key="11">
    <source>
        <dbReference type="PIRSR" id="PIRSR602401-1"/>
    </source>
</evidence>
<dbReference type="SUPFAM" id="SSF48264">
    <property type="entry name" value="Cytochrome P450"/>
    <property type="match status" value="1"/>
</dbReference>
<keyword evidence="7 12" id="KW-0560">Oxidoreductase</keyword>
<dbReference type="PANTHER" id="PTHR24282:SF255">
    <property type="entry name" value="CYTOCHROME P450 72A11-RELATED"/>
    <property type="match status" value="1"/>
</dbReference>
<evidence type="ECO:0000256" key="3">
    <source>
        <dbReference type="ARBA" id="ARBA00022617"/>
    </source>
</evidence>
<evidence type="ECO:0000256" key="8">
    <source>
        <dbReference type="ARBA" id="ARBA00023004"/>
    </source>
</evidence>
<dbReference type="PRINTS" id="PR00385">
    <property type="entry name" value="P450"/>
</dbReference>
<comment type="cofactor">
    <cofactor evidence="11">
        <name>heme</name>
        <dbReference type="ChEBI" id="CHEBI:30413"/>
    </cofactor>
</comment>
<protein>
    <recommendedName>
        <fullName evidence="15">Cytochrome P450</fullName>
    </recommendedName>
</protein>
<comment type="similarity">
    <text evidence="2 12">Belongs to the cytochrome P450 family.</text>
</comment>
<dbReference type="InterPro" id="IPR017972">
    <property type="entry name" value="Cyt_P450_CS"/>
</dbReference>
<evidence type="ECO:0000256" key="10">
    <source>
        <dbReference type="ARBA" id="ARBA00023136"/>
    </source>
</evidence>
<dbReference type="InterPro" id="IPR036396">
    <property type="entry name" value="Cyt_P450_sf"/>
</dbReference>
<name>A0A835EKE4_9POAL</name>
<dbReference type="Pfam" id="PF00067">
    <property type="entry name" value="p450"/>
    <property type="match status" value="1"/>
</dbReference>
<keyword evidence="6" id="KW-1133">Transmembrane helix</keyword>
<comment type="caution">
    <text evidence="13">The sequence shown here is derived from an EMBL/GenBank/DDBJ whole genome shotgun (WGS) entry which is preliminary data.</text>
</comment>
<evidence type="ECO:0008006" key="15">
    <source>
        <dbReference type="Google" id="ProtNLM"/>
    </source>
</evidence>